<evidence type="ECO:0000313" key="1">
    <source>
        <dbReference type="EMBL" id="KAL3797354.1"/>
    </source>
</evidence>
<organism evidence="1 2">
    <name type="scientific">Cyclotella cryptica</name>
    <dbReference type="NCBI Taxonomy" id="29204"/>
    <lineage>
        <taxon>Eukaryota</taxon>
        <taxon>Sar</taxon>
        <taxon>Stramenopiles</taxon>
        <taxon>Ochrophyta</taxon>
        <taxon>Bacillariophyta</taxon>
        <taxon>Coscinodiscophyceae</taxon>
        <taxon>Thalassiosirophycidae</taxon>
        <taxon>Stephanodiscales</taxon>
        <taxon>Stephanodiscaceae</taxon>
        <taxon>Cyclotella</taxon>
    </lineage>
</organism>
<dbReference type="Gene3D" id="3.20.70.20">
    <property type="match status" value="1"/>
</dbReference>
<dbReference type="Pfam" id="PF05167">
    <property type="entry name" value="DUF711"/>
    <property type="match status" value="1"/>
</dbReference>
<dbReference type="SUPFAM" id="SSF51998">
    <property type="entry name" value="PFL-like glycyl radical enzymes"/>
    <property type="match status" value="1"/>
</dbReference>
<protein>
    <recommendedName>
        <fullName evidence="3">DUF711 family protein</fullName>
    </recommendedName>
</protein>
<gene>
    <name evidence="1" type="ORF">HJC23_010480</name>
</gene>
<keyword evidence="2" id="KW-1185">Reference proteome</keyword>
<evidence type="ECO:0008006" key="3">
    <source>
        <dbReference type="Google" id="ProtNLM"/>
    </source>
</evidence>
<dbReference type="EMBL" id="JABMIG020000055">
    <property type="protein sequence ID" value="KAL3797354.1"/>
    <property type="molecule type" value="Genomic_DNA"/>
</dbReference>
<proteinExistence type="predicted"/>
<dbReference type="InterPro" id="IPR007841">
    <property type="entry name" value="UPF0210"/>
</dbReference>
<evidence type="ECO:0000313" key="2">
    <source>
        <dbReference type="Proteomes" id="UP001516023"/>
    </source>
</evidence>
<comment type="caution">
    <text evidence="1">The sequence shown here is derived from an EMBL/GenBank/DDBJ whole genome shotgun (WGS) entry which is preliminary data.</text>
</comment>
<dbReference type="Proteomes" id="UP001516023">
    <property type="component" value="Unassembled WGS sequence"/>
</dbReference>
<dbReference type="PANTHER" id="PTHR37560">
    <property type="entry name" value="UPF0210 PROTEIN SPR0218"/>
    <property type="match status" value="1"/>
</dbReference>
<sequence>MTTKPFRIRTVTAFVTLDTLDFNDGGDLEEKIGQCSTLLREVESRLVKNGYEVQTVRIATNPFGEWLVPSVSGGDSLTADDKAVIVARVQRLNGVLAQHDINFCSLGPSIYPEHTSSICPIIVSAFPGRLSCSAVIEPCDVTASLAAAKCVKLISSMDASVDWKSLIGDGSHLAGGLGNFRFCTTSCVRSGIPFFPAAKAPSKGLGNDNCIGFALGLENGAYARQLLKEAKSIVNVKRVFSDSWKADLLPIQEICFDYVNSTKEATCLKHRIEYLGIDTSLNPSLDQGGSVARAIESLEEVKGKFGRGALAAAAAITTSLQSIPDVLTTGYCGLMLPVLEDHRLAELGTLTGSRDRLDIQKLLCISSVCGVGVDTVPVPGDSSDENLSSLMLDVAALAGRWNKQLSCRVFPVPNQKAGDTTQFDSPYLCNSHIFSLD</sequence>
<name>A0ABD3QBL5_9STRA</name>
<dbReference type="AlphaFoldDB" id="A0ABD3QBL5"/>
<accession>A0ABD3QBL5</accession>
<reference evidence="1 2" key="1">
    <citation type="journal article" date="2020" name="G3 (Bethesda)">
        <title>Improved Reference Genome for Cyclotella cryptica CCMP332, a Model for Cell Wall Morphogenesis, Salinity Adaptation, and Lipid Production in Diatoms (Bacillariophyta).</title>
        <authorList>
            <person name="Roberts W.R."/>
            <person name="Downey K.M."/>
            <person name="Ruck E.C."/>
            <person name="Traller J.C."/>
            <person name="Alverson A.J."/>
        </authorList>
    </citation>
    <scope>NUCLEOTIDE SEQUENCE [LARGE SCALE GENOMIC DNA]</scope>
    <source>
        <strain evidence="1 2">CCMP332</strain>
    </source>
</reference>
<dbReference type="PANTHER" id="PTHR37560:SF2">
    <property type="entry name" value="DUF711 DOMAIN-CONTAINING PROTEIN"/>
    <property type="match status" value="1"/>
</dbReference>